<evidence type="ECO:0000259" key="1">
    <source>
        <dbReference type="Pfam" id="PF00425"/>
    </source>
</evidence>
<reference evidence="2 3" key="1">
    <citation type="submission" date="2016-09" db="EMBL/GenBank/DDBJ databases">
        <authorList>
            <person name="Capua I."/>
            <person name="De Benedictis P."/>
            <person name="Joannis T."/>
            <person name="Lombin L.H."/>
            <person name="Cattoli G."/>
        </authorList>
    </citation>
    <scope>NUCLEOTIDE SEQUENCE [LARGE SCALE GENOMIC DNA]</scope>
    <source>
        <strain evidence="2 3">A7P-90m</strain>
    </source>
</reference>
<dbReference type="STRING" id="1640674.SAMN05216323_100643"/>
<dbReference type="Gene3D" id="3.60.120.10">
    <property type="entry name" value="Anthranilate synthase"/>
    <property type="match status" value="1"/>
</dbReference>
<evidence type="ECO:0000313" key="2">
    <source>
        <dbReference type="EMBL" id="SDB88548.1"/>
    </source>
</evidence>
<dbReference type="GO" id="GO:0000162">
    <property type="term" value="P:L-tryptophan biosynthetic process"/>
    <property type="evidence" value="ECO:0007669"/>
    <property type="project" value="TreeGrafter"/>
</dbReference>
<dbReference type="PRINTS" id="PR00095">
    <property type="entry name" value="ANTSNTHASEI"/>
</dbReference>
<name>A0A1G6H344_9BACT</name>
<evidence type="ECO:0000313" key="3">
    <source>
        <dbReference type="Proteomes" id="UP000199452"/>
    </source>
</evidence>
<dbReference type="OrthoDB" id="9803598at2"/>
<feature type="domain" description="Chorismate-utilising enzyme C-terminal" evidence="1">
    <location>
        <begin position="170"/>
        <end position="426"/>
    </location>
</feature>
<dbReference type="Pfam" id="PF00425">
    <property type="entry name" value="Chorismate_bind"/>
    <property type="match status" value="1"/>
</dbReference>
<dbReference type="InterPro" id="IPR015890">
    <property type="entry name" value="Chorismate_C"/>
</dbReference>
<gene>
    <name evidence="2" type="ORF">SAMN05216323_100643</name>
</gene>
<dbReference type="AlphaFoldDB" id="A0A1G6H344"/>
<keyword evidence="3" id="KW-1185">Reference proteome</keyword>
<protein>
    <submittedName>
        <fullName evidence="2">Para-aminobenzoate synthetase component 1</fullName>
    </submittedName>
</protein>
<dbReference type="InterPro" id="IPR005801">
    <property type="entry name" value="ADC_synthase"/>
</dbReference>
<dbReference type="RefSeq" id="WP_092435498.1">
    <property type="nucleotide sequence ID" value="NZ_FMYP01000006.1"/>
</dbReference>
<sequence>MRTTRTYTIQPAQQSSLKSNILDYCARFEYSAYYDSNNFQYGVGYREKYAEFELLAAANTSLILTNTKTILNDVDRFMATTPDWLFGYLSYDLKNSFHSTESNNTNQFNYKNYSFFRPETVFTLKGNVLSIHSFLDSQTVDNITKELLSKKPKEEKTKRDAIHLKSTLSKEEYIERVNGLKQHIQIGDIYEVNLCQEFSATAIELDPKQLYSQLKATSPTPFSAWFRETNQYLLCASPERYIKKKGSLLFSQPIKGTGPRSNDEAEDKQNLKNLLQSEKEISENVMIVDLVRNDLSRLATKGSVTVEECCEPYGFPHVYQLISTVCCQLRSTLQFSDIIKATFPMGSMTGAPKLRAMQLAETAETFQRGIYSGAVGYITPNGDFDFNVVIRSFVYNEANGYLSYSVGGAITMLSEAEAEYNECLVKAQAMNKTLETLNGTDFEENH</sequence>
<dbReference type="PANTHER" id="PTHR11236:SF9">
    <property type="entry name" value="ANTHRANILATE SYNTHASE COMPONENT 1"/>
    <property type="match status" value="1"/>
</dbReference>
<dbReference type="SUPFAM" id="SSF56322">
    <property type="entry name" value="ADC synthase"/>
    <property type="match status" value="1"/>
</dbReference>
<organism evidence="2 3">
    <name type="scientific">Williamwhitmania taraxaci</name>
    <dbReference type="NCBI Taxonomy" id="1640674"/>
    <lineage>
        <taxon>Bacteria</taxon>
        <taxon>Pseudomonadati</taxon>
        <taxon>Bacteroidota</taxon>
        <taxon>Bacteroidia</taxon>
        <taxon>Bacteroidales</taxon>
        <taxon>Williamwhitmaniaceae</taxon>
        <taxon>Williamwhitmania</taxon>
    </lineage>
</organism>
<accession>A0A1G6H344</accession>
<dbReference type="Proteomes" id="UP000199452">
    <property type="component" value="Unassembled WGS sequence"/>
</dbReference>
<dbReference type="EMBL" id="FMYP01000006">
    <property type="protein sequence ID" value="SDB88548.1"/>
    <property type="molecule type" value="Genomic_DNA"/>
</dbReference>
<dbReference type="PANTHER" id="PTHR11236">
    <property type="entry name" value="AMINOBENZOATE/ANTHRANILATE SYNTHASE"/>
    <property type="match status" value="1"/>
</dbReference>
<dbReference type="InterPro" id="IPR019999">
    <property type="entry name" value="Anth_synth_I-like"/>
</dbReference>
<proteinExistence type="predicted"/>